<evidence type="ECO:0000313" key="4">
    <source>
        <dbReference type="EMBL" id="KAF8900235.1"/>
    </source>
</evidence>
<sequence length="301" mass="33643">MPVVKPQGTRVLVTGANGYIGMWVVRTLLEQGYVVRAVVRSLERGKHMKAYFNSYGDKLELSVVEDITKDGAFDEAVKDVDAIEHTASPSTFALEDPNAYITPAVHGTLSILESARKFGNKVKRIVITSSVLAMYITTTPVKATVIVDESFWNEKAIELVKEKGKEEEGIVKYSASKTLAEKAAWKFREKHKNEIQWDLVTIHPSFVLGGFNVSLLFKKRSFQRPGCFFARFWNMIAKNKPDSELKDTLNFVDVRDTAAAHVAALRKEKAGDERFIVSTGKGMHLAENSYVLPKPAFVVQN</sequence>
<reference evidence="4" key="1">
    <citation type="submission" date="2020-11" db="EMBL/GenBank/DDBJ databases">
        <authorList>
            <consortium name="DOE Joint Genome Institute"/>
            <person name="Ahrendt S."/>
            <person name="Riley R."/>
            <person name="Andreopoulos W."/>
            <person name="LaButti K."/>
            <person name="Pangilinan J."/>
            <person name="Ruiz-duenas F.J."/>
            <person name="Barrasa J.M."/>
            <person name="Sanchez-Garcia M."/>
            <person name="Camarero S."/>
            <person name="Miyauchi S."/>
            <person name="Serrano A."/>
            <person name="Linde D."/>
            <person name="Babiker R."/>
            <person name="Drula E."/>
            <person name="Ayuso-Fernandez I."/>
            <person name="Pacheco R."/>
            <person name="Padilla G."/>
            <person name="Ferreira P."/>
            <person name="Barriuso J."/>
            <person name="Kellner H."/>
            <person name="Castanera R."/>
            <person name="Alfaro M."/>
            <person name="Ramirez L."/>
            <person name="Pisabarro A.G."/>
            <person name="Kuo A."/>
            <person name="Tritt A."/>
            <person name="Lipzen A."/>
            <person name="He G."/>
            <person name="Yan M."/>
            <person name="Ng V."/>
            <person name="Cullen D."/>
            <person name="Martin F."/>
            <person name="Rosso M.-N."/>
            <person name="Henrissat B."/>
            <person name="Hibbett D."/>
            <person name="Martinez A.T."/>
            <person name="Grigoriev I.V."/>
        </authorList>
    </citation>
    <scope>NUCLEOTIDE SEQUENCE</scope>
    <source>
        <strain evidence="4">AH 44721</strain>
    </source>
</reference>
<evidence type="ECO:0000256" key="1">
    <source>
        <dbReference type="ARBA" id="ARBA00023002"/>
    </source>
</evidence>
<organism evidence="4 5">
    <name type="scientific">Gymnopilus junonius</name>
    <name type="common">Spectacular rustgill mushroom</name>
    <name type="synonym">Gymnopilus spectabilis subsp. junonius</name>
    <dbReference type="NCBI Taxonomy" id="109634"/>
    <lineage>
        <taxon>Eukaryota</taxon>
        <taxon>Fungi</taxon>
        <taxon>Dikarya</taxon>
        <taxon>Basidiomycota</taxon>
        <taxon>Agaricomycotina</taxon>
        <taxon>Agaricomycetes</taxon>
        <taxon>Agaricomycetidae</taxon>
        <taxon>Agaricales</taxon>
        <taxon>Agaricineae</taxon>
        <taxon>Hymenogastraceae</taxon>
        <taxon>Gymnopilus</taxon>
    </lineage>
</organism>
<evidence type="ECO:0000313" key="5">
    <source>
        <dbReference type="Proteomes" id="UP000724874"/>
    </source>
</evidence>
<evidence type="ECO:0000256" key="2">
    <source>
        <dbReference type="ARBA" id="ARBA00023445"/>
    </source>
</evidence>
<comment type="caution">
    <text evidence="4">The sequence shown here is derived from an EMBL/GenBank/DDBJ whole genome shotgun (WGS) entry which is preliminary data.</text>
</comment>
<comment type="similarity">
    <text evidence="2">Belongs to the NAD(P)-dependent epimerase/dehydratase family. Dihydroflavonol-4-reductase subfamily.</text>
</comment>
<proteinExistence type="inferred from homology"/>
<name>A0A9P5NKG9_GYMJU</name>
<gene>
    <name evidence="4" type="ORF">CPB84DRAFT_1847299</name>
</gene>
<dbReference type="InterPro" id="IPR036291">
    <property type="entry name" value="NAD(P)-bd_dom_sf"/>
</dbReference>
<dbReference type="Proteomes" id="UP000724874">
    <property type="component" value="Unassembled WGS sequence"/>
</dbReference>
<dbReference type="PANTHER" id="PTHR10366">
    <property type="entry name" value="NAD DEPENDENT EPIMERASE/DEHYDRATASE"/>
    <property type="match status" value="1"/>
</dbReference>
<dbReference type="PANTHER" id="PTHR10366:SF564">
    <property type="entry name" value="STEROL-4-ALPHA-CARBOXYLATE 3-DEHYDROGENASE, DECARBOXYLATING"/>
    <property type="match status" value="1"/>
</dbReference>
<dbReference type="OrthoDB" id="2735536at2759"/>
<keyword evidence="5" id="KW-1185">Reference proteome</keyword>
<dbReference type="GO" id="GO:0016616">
    <property type="term" value="F:oxidoreductase activity, acting on the CH-OH group of donors, NAD or NADP as acceptor"/>
    <property type="evidence" value="ECO:0007669"/>
    <property type="project" value="TreeGrafter"/>
</dbReference>
<accession>A0A9P5NKG9</accession>
<dbReference type="Gene3D" id="3.40.50.720">
    <property type="entry name" value="NAD(P)-binding Rossmann-like Domain"/>
    <property type="match status" value="1"/>
</dbReference>
<dbReference type="EMBL" id="JADNYJ010000048">
    <property type="protein sequence ID" value="KAF8900235.1"/>
    <property type="molecule type" value="Genomic_DNA"/>
</dbReference>
<protein>
    <recommendedName>
        <fullName evidence="3">NAD-dependent epimerase/dehydratase domain-containing protein</fullName>
    </recommendedName>
</protein>
<dbReference type="Pfam" id="PF01370">
    <property type="entry name" value="Epimerase"/>
    <property type="match status" value="1"/>
</dbReference>
<feature type="domain" description="NAD-dependent epimerase/dehydratase" evidence="3">
    <location>
        <begin position="11"/>
        <end position="273"/>
    </location>
</feature>
<dbReference type="InterPro" id="IPR050425">
    <property type="entry name" value="NAD(P)_dehydrat-like"/>
</dbReference>
<evidence type="ECO:0000259" key="3">
    <source>
        <dbReference type="Pfam" id="PF01370"/>
    </source>
</evidence>
<dbReference type="InterPro" id="IPR001509">
    <property type="entry name" value="Epimerase_deHydtase"/>
</dbReference>
<keyword evidence="1" id="KW-0560">Oxidoreductase</keyword>
<dbReference type="SUPFAM" id="SSF51735">
    <property type="entry name" value="NAD(P)-binding Rossmann-fold domains"/>
    <property type="match status" value="1"/>
</dbReference>
<dbReference type="AlphaFoldDB" id="A0A9P5NKG9"/>